<dbReference type="Proteomes" id="UP000886595">
    <property type="component" value="Unassembled WGS sequence"/>
</dbReference>
<reference evidence="1 2" key="1">
    <citation type="submission" date="2020-02" db="EMBL/GenBank/DDBJ databases">
        <authorList>
            <person name="Ma Q."/>
            <person name="Huang Y."/>
            <person name="Song X."/>
            <person name="Pei D."/>
        </authorList>
    </citation>
    <scope>NUCLEOTIDE SEQUENCE [LARGE SCALE GENOMIC DNA]</scope>
    <source>
        <strain evidence="1">Sxm20200214</strain>
        <tissue evidence="1">Leaf</tissue>
    </source>
</reference>
<name>A0A8X7WLC4_BRACI</name>
<organism evidence="1 2">
    <name type="scientific">Brassica carinata</name>
    <name type="common">Ethiopian mustard</name>
    <name type="synonym">Abyssinian cabbage</name>
    <dbReference type="NCBI Taxonomy" id="52824"/>
    <lineage>
        <taxon>Eukaryota</taxon>
        <taxon>Viridiplantae</taxon>
        <taxon>Streptophyta</taxon>
        <taxon>Embryophyta</taxon>
        <taxon>Tracheophyta</taxon>
        <taxon>Spermatophyta</taxon>
        <taxon>Magnoliopsida</taxon>
        <taxon>eudicotyledons</taxon>
        <taxon>Gunneridae</taxon>
        <taxon>Pentapetalae</taxon>
        <taxon>rosids</taxon>
        <taxon>malvids</taxon>
        <taxon>Brassicales</taxon>
        <taxon>Brassicaceae</taxon>
        <taxon>Brassiceae</taxon>
        <taxon>Brassica</taxon>
    </lineage>
</organism>
<comment type="caution">
    <text evidence="1">The sequence shown here is derived from an EMBL/GenBank/DDBJ whole genome shotgun (WGS) entry which is preliminary data.</text>
</comment>
<dbReference type="EMBL" id="JAAMPC010000001">
    <property type="protein sequence ID" value="KAG2331811.1"/>
    <property type="molecule type" value="Genomic_DNA"/>
</dbReference>
<evidence type="ECO:0000313" key="2">
    <source>
        <dbReference type="Proteomes" id="UP000886595"/>
    </source>
</evidence>
<accession>A0A8X7WLC4</accession>
<keyword evidence="2" id="KW-1185">Reference proteome</keyword>
<evidence type="ECO:0000313" key="1">
    <source>
        <dbReference type="EMBL" id="KAG2331811.1"/>
    </source>
</evidence>
<dbReference type="AlphaFoldDB" id="A0A8X7WLC4"/>
<proteinExistence type="predicted"/>
<sequence>MASWPGRTALAIFELVGTDRARHMASWSGRTALAIFRAGRDGPRSPYSKLVGTDRAHHLASWSIKLNSPYGNDYPSNELPLPEWGPGFTPGDGSGTSKIPLSDCGFGELFSDLPPNFDFPPALDEPSR</sequence>
<gene>
    <name evidence="1" type="ORF">Bca52824_002991</name>
</gene>
<protein>
    <submittedName>
        <fullName evidence="1">Uncharacterized protein</fullName>
    </submittedName>
</protein>